<dbReference type="PANTHER" id="PTHR30055">
    <property type="entry name" value="HTH-TYPE TRANSCRIPTIONAL REGULATOR RUTR"/>
    <property type="match status" value="1"/>
</dbReference>
<keyword evidence="2 4" id="KW-0238">DNA-binding</keyword>
<protein>
    <recommendedName>
        <fullName evidence="5">HTH tetR-type domain-containing protein</fullName>
    </recommendedName>
</protein>
<evidence type="ECO:0000256" key="2">
    <source>
        <dbReference type="ARBA" id="ARBA00023125"/>
    </source>
</evidence>
<dbReference type="Gene3D" id="1.10.357.10">
    <property type="entry name" value="Tetracycline Repressor, domain 2"/>
    <property type="match status" value="1"/>
</dbReference>
<name>A0A2S5TFX9_9GAMM</name>
<dbReference type="InterPro" id="IPR050109">
    <property type="entry name" value="HTH-type_TetR-like_transc_reg"/>
</dbReference>
<dbReference type="InterPro" id="IPR009057">
    <property type="entry name" value="Homeodomain-like_sf"/>
</dbReference>
<dbReference type="Pfam" id="PF00440">
    <property type="entry name" value="TetR_N"/>
    <property type="match status" value="1"/>
</dbReference>
<gene>
    <name evidence="6" type="ORF">C3942_10915</name>
</gene>
<evidence type="ECO:0000256" key="1">
    <source>
        <dbReference type="ARBA" id="ARBA00023015"/>
    </source>
</evidence>
<dbReference type="RefSeq" id="WP_104230417.1">
    <property type="nucleotide sequence ID" value="NZ_PSNW01000005.1"/>
</dbReference>
<keyword evidence="7" id="KW-1185">Reference proteome</keyword>
<dbReference type="SUPFAM" id="SSF48498">
    <property type="entry name" value="Tetracyclin repressor-like, C-terminal domain"/>
    <property type="match status" value="1"/>
</dbReference>
<organism evidence="6 7">
    <name type="scientific">Solimonas fluminis</name>
    <dbReference type="NCBI Taxonomy" id="2086571"/>
    <lineage>
        <taxon>Bacteria</taxon>
        <taxon>Pseudomonadati</taxon>
        <taxon>Pseudomonadota</taxon>
        <taxon>Gammaproteobacteria</taxon>
        <taxon>Nevskiales</taxon>
        <taxon>Nevskiaceae</taxon>
        <taxon>Solimonas</taxon>
    </lineage>
</organism>
<feature type="domain" description="HTH tetR-type" evidence="5">
    <location>
        <begin position="12"/>
        <end position="72"/>
    </location>
</feature>
<feature type="DNA-binding region" description="H-T-H motif" evidence="4">
    <location>
        <begin position="35"/>
        <end position="54"/>
    </location>
</feature>
<proteinExistence type="predicted"/>
<reference evidence="6 7" key="1">
    <citation type="submission" date="2018-02" db="EMBL/GenBank/DDBJ databases">
        <title>Genome sequencing of Solimonas sp. HR-BB.</title>
        <authorList>
            <person name="Lee Y."/>
            <person name="Jeon C.O."/>
        </authorList>
    </citation>
    <scope>NUCLEOTIDE SEQUENCE [LARGE SCALE GENOMIC DNA]</scope>
    <source>
        <strain evidence="6 7">HR-BB</strain>
    </source>
</reference>
<dbReference type="GO" id="GO:0003700">
    <property type="term" value="F:DNA-binding transcription factor activity"/>
    <property type="evidence" value="ECO:0007669"/>
    <property type="project" value="TreeGrafter"/>
</dbReference>
<evidence type="ECO:0000313" key="7">
    <source>
        <dbReference type="Proteomes" id="UP000238220"/>
    </source>
</evidence>
<dbReference type="PROSITE" id="PS50977">
    <property type="entry name" value="HTH_TETR_2"/>
    <property type="match status" value="1"/>
</dbReference>
<dbReference type="Pfam" id="PF13305">
    <property type="entry name" value="TetR_C_33"/>
    <property type="match status" value="1"/>
</dbReference>
<evidence type="ECO:0000256" key="3">
    <source>
        <dbReference type="ARBA" id="ARBA00023163"/>
    </source>
</evidence>
<sequence length="214" mass="23354">MARQSFSEHEVEQRRAGILEAAMTLFESGGLEAVSFRKVAAVLGCSYAAPYRYFPGKDALLVAMRAQAFRWMEREMLAAIRPQDPPRQRLRSLAEAFIRAGVGRPQRYALMFFGLTEGAGGPRSLELAAAKRDALDVCTRTVEAAQAAGELKLAVDPLTASHLFWAGAHGLVSLEVAGQLVMGRSLDELVPPMVRTLMQGLEDPQGLLLRQGRS</sequence>
<dbReference type="EMBL" id="PSNW01000005">
    <property type="protein sequence ID" value="PPE73903.1"/>
    <property type="molecule type" value="Genomic_DNA"/>
</dbReference>
<dbReference type="InterPro" id="IPR001647">
    <property type="entry name" value="HTH_TetR"/>
</dbReference>
<dbReference type="OrthoDB" id="5293556at2"/>
<dbReference type="AlphaFoldDB" id="A0A2S5TFX9"/>
<evidence type="ECO:0000259" key="5">
    <source>
        <dbReference type="PROSITE" id="PS50977"/>
    </source>
</evidence>
<comment type="caution">
    <text evidence="6">The sequence shown here is derived from an EMBL/GenBank/DDBJ whole genome shotgun (WGS) entry which is preliminary data.</text>
</comment>
<dbReference type="SUPFAM" id="SSF46689">
    <property type="entry name" value="Homeodomain-like"/>
    <property type="match status" value="1"/>
</dbReference>
<evidence type="ECO:0000313" key="6">
    <source>
        <dbReference type="EMBL" id="PPE73903.1"/>
    </source>
</evidence>
<dbReference type="PANTHER" id="PTHR30055:SF239">
    <property type="entry name" value="TRANSCRIPTIONAL REGULATORY PROTEIN"/>
    <property type="match status" value="1"/>
</dbReference>
<accession>A0A2S5TFX9</accession>
<evidence type="ECO:0000256" key="4">
    <source>
        <dbReference type="PROSITE-ProRule" id="PRU00335"/>
    </source>
</evidence>
<dbReference type="PRINTS" id="PR00455">
    <property type="entry name" value="HTHTETR"/>
</dbReference>
<dbReference type="InterPro" id="IPR036271">
    <property type="entry name" value="Tet_transcr_reg_TetR-rel_C_sf"/>
</dbReference>
<keyword evidence="3" id="KW-0804">Transcription</keyword>
<dbReference type="InterPro" id="IPR025996">
    <property type="entry name" value="MT1864/Rv1816-like_C"/>
</dbReference>
<keyword evidence="1" id="KW-0805">Transcription regulation</keyword>
<dbReference type="Proteomes" id="UP000238220">
    <property type="component" value="Unassembled WGS sequence"/>
</dbReference>
<dbReference type="GO" id="GO:0000976">
    <property type="term" value="F:transcription cis-regulatory region binding"/>
    <property type="evidence" value="ECO:0007669"/>
    <property type="project" value="TreeGrafter"/>
</dbReference>